<protein>
    <submittedName>
        <fullName evidence="9">Uncharacterized protein</fullName>
    </submittedName>
</protein>
<dbReference type="PANTHER" id="PTHR43159">
    <property type="entry name" value="ENOYL-[ACYL-CARRIER-PROTEIN] REDUCTASE"/>
    <property type="match status" value="1"/>
</dbReference>
<gene>
    <name evidence="9" type="ORF">DVH24_019464</name>
</gene>
<proteinExistence type="inferred from homology"/>
<evidence type="ECO:0000313" key="10">
    <source>
        <dbReference type="Proteomes" id="UP000290289"/>
    </source>
</evidence>
<dbReference type="GO" id="GO:0006633">
    <property type="term" value="P:fatty acid biosynthetic process"/>
    <property type="evidence" value="ECO:0007669"/>
    <property type="project" value="UniProtKB-KW"/>
</dbReference>
<dbReference type="Gene3D" id="1.10.8.400">
    <property type="entry name" value="Enoyl acyl carrier protein reductase"/>
    <property type="match status" value="1"/>
</dbReference>
<dbReference type="Pfam" id="PF13561">
    <property type="entry name" value="adh_short_C2"/>
    <property type="match status" value="1"/>
</dbReference>
<keyword evidence="5" id="KW-0560">Oxidoreductase</keyword>
<evidence type="ECO:0000256" key="6">
    <source>
        <dbReference type="ARBA" id="ARBA00023098"/>
    </source>
</evidence>
<evidence type="ECO:0000256" key="3">
    <source>
        <dbReference type="ARBA" id="ARBA00022516"/>
    </source>
</evidence>
<dbReference type="FunFam" id="1.10.8.400:FF:000001">
    <property type="entry name" value="Enoyl-[acyl-carrier-protein] reductase [NADH]"/>
    <property type="match status" value="1"/>
</dbReference>
<keyword evidence="6" id="KW-0443">Lipid metabolism</keyword>
<comment type="caution">
    <text evidence="9">The sequence shown here is derived from an EMBL/GenBank/DDBJ whole genome shotgun (WGS) entry which is preliminary data.</text>
</comment>
<dbReference type="InterPro" id="IPR036291">
    <property type="entry name" value="NAD(P)-bd_dom_sf"/>
</dbReference>
<dbReference type="Gene3D" id="3.40.50.720">
    <property type="entry name" value="NAD(P)-binding Rossmann-like Domain"/>
    <property type="match status" value="2"/>
</dbReference>
<reference evidence="9 10" key="1">
    <citation type="submission" date="2018-10" db="EMBL/GenBank/DDBJ databases">
        <title>A high-quality apple genome assembly.</title>
        <authorList>
            <person name="Hu J."/>
        </authorList>
    </citation>
    <scope>NUCLEOTIDE SEQUENCE [LARGE SCALE GENOMIC DNA]</scope>
    <source>
        <strain evidence="10">cv. HFTH1</strain>
        <tissue evidence="9">Young leaf</tissue>
    </source>
</reference>
<evidence type="ECO:0000256" key="8">
    <source>
        <dbReference type="SAM" id="MobiDB-lite"/>
    </source>
</evidence>
<dbReference type="PANTHER" id="PTHR43159:SF8">
    <property type="entry name" value="ENOYL-[ACYL-CARRIER-PROTEIN] REDUCTASE [NADH] 2, CHLOROPLASTIC-LIKE"/>
    <property type="match status" value="1"/>
</dbReference>
<dbReference type="SUPFAM" id="SSF51735">
    <property type="entry name" value="NAD(P)-binding Rossmann-fold domains"/>
    <property type="match status" value="1"/>
</dbReference>
<sequence length="703" mass="74757">MAMTAAPGSHMAAVKPCISSSQRTYMSCTAKFGTNSEVGVWRRLKSSSHISATQPFSQSLKSGPAKSVKVVTRAMSGAAENSPLPGLPIDLRGKRAFIAGVADDHGYGWAISKALAAAGAEILVGTWVPALNIFESSLRRGKFDETRKLPDGSLMEITKVYPLDAVFDSPEDVPEDIKTNKRYLGSSNWTVKEVVESVKQDFGSIDILVHSLANGPEVNVIMAGGASLSLTYIASERIIPGYGGGMSSAKAALESDTRVLAFEAGRKHNIRVNTISAGPLRSRAAKAIGFIDMMIDYSSENAPLQKELSAEEVGNAAAFLASPLASAITGTVVYVDNGLNAMGVGVDSPVFENLDIPKAAKVFCNNKTMKASVKFREDQKPLMRAKVPLSILGLPFQSGIVAGESKELTLNLGTFFESGPSIKIAYRPNDAWNPFSLVVKTGTGSFGSPISSSMLMSAEFNLLGRGRNPSFMLHFKPQFGDFSIKKSQSSVFEKIVGSQNDSAVVKTPVVEAEFSGKKITVLPSENPADGVLTGVFSGMEVAARTSMPVRNRAVVSLRWGVRVPAEVKRSGANPTAGIAFQKIPFLVMNKIGIEHVEGGDSNGKTTKAAAEDKGVTFPGNGEVAEACFRVKHQLEALRTENGLLRKAVEDLRHEIAGTAKSIAESEINGGSRNSSGKVDWRSNGNKKSPEGDVAEELKKALGH</sequence>
<comment type="pathway">
    <text evidence="1">Lipid metabolism; fatty acid biosynthesis.</text>
</comment>
<feature type="compositionally biased region" description="Basic and acidic residues" evidence="8">
    <location>
        <begin position="687"/>
        <end position="703"/>
    </location>
</feature>
<dbReference type="InterPro" id="IPR014358">
    <property type="entry name" value="Enoyl-ACP_Rdtase_NADH"/>
</dbReference>
<evidence type="ECO:0000256" key="4">
    <source>
        <dbReference type="ARBA" id="ARBA00022832"/>
    </source>
</evidence>
<name>A0A498HYX9_MALDO</name>
<dbReference type="AlphaFoldDB" id="A0A498HYX9"/>
<organism evidence="9 10">
    <name type="scientific">Malus domestica</name>
    <name type="common">Apple</name>
    <name type="synonym">Pyrus malus</name>
    <dbReference type="NCBI Taxonomy" id="3750"/>
    <lineage>
        <taxon>Eukaryota</taxon>
        <taxon>Viridiplantae</taxon>
        <taxon>Streptophyta</taxon>
        <taxon>Embryophyta</taxon>
        <taxon>Tracheophyta</taxon>
        <taxon>Spermatophyta</taxon>
        <taxon>Magnoliopsida</taxon>
        <taxon>eudicotyledons</taxon>
        <taxon>Gunneridae</taxon>
        <taxon>Pentapetalae</taxon>
        <taxon>rosids</taxon>
        <taxon>fabids</taxon>
        <taxon>Rosales</taxon>
        <taxon>Rosaceae</taxon>
        <taxon>Amygdaloideae</taxon>
        <taxon>Maleae</taxon>
        <taxon>Malus</taxon>
    </lineage>
</organism>
<keyword evidence="10" id="KW-1185">Reference proteome</keyword>
<comment type="similarity">
    <text evidence="2">Belongs to the short-chain dehydrogenases/reductases (SDR) family. FabI subfamily.</text>
</comment>
<evidence type="ECO:0000313" key="9">
    <source>
        <dbReference type="EMBL" id="RXH76576.1"/>
    </source>
</evidence>
<evidence type="ECO:0000256" key="1">
    <source>
        <dbReference type="ARBA" id="ARBA00005194"/>
    </source>
</evidence>
<keyword evidence="7" id="KW-0275">Fatty acid biosynthesis</keyword>
<feature type="compositionally biased region" description="Polar residues" evidence="8">
    <location>
        <begin position="668"/>
        <end position="686"/>
    </location>
</feature>
<dbReference type="EMBL" id="RDQH01000340">
    <property type="protein sequence ID" value="RXH76576.1"/>
    <property type="molecule type" value="Genomic_DNA"/>
</dbReference>
<keyword evidence="4" id="KW-0276">Fatty acid metabolism</keyword>
<dbReference type="GO" id="GO:0004318">
    <property type="term" value="F:enoyl-[acyl-carrier-protein] reductase (NADH) activity"/>
    <property type="evidence" value="ECO:0007669"/>
    <property type="project" value="InterPro"/>
</dbReference>
<evidence type="ECO:0000256" key="7">
    <source>
        <dbReference type="ARBA" id="ARBA00023160"/>
    </source>
</evidence>
<keyword evidence="3" id="KW-0444">Lipid biosynthesis</keyword>
<accession>A0A498HYX9</accession>
<evidence type="ECO:0000256" key="2">
    <source>
        <dbReference type="ARBA" id="ARBA00009233"/>
    </source>
</evidence>
<dbReference type="InterPro" id="IPR002347">
    <property type="entry name" value="SDR_fam"/>
</dbReference>
<dbReference type="STRING" id="3750.A0A498HYX9"/>
<dbReference type="Proteomes" id="UP000290289">
    <property type="component" value="Chromosome 14"/>
</dbReference>
<feature type="region of interest" description="Disordered" evidence="8">
    <location>
        <begin position="666"/>
        <end position="703"/>
    </location>
</feature>
<evidence type="ECO:0000256" key="5">
    <source>
        <dbReference type="ARBA" id="ARBA00023002"/>
    </source>
</evidence>